<gene>
    <name evidence="2" type="ORF">SAMN05216553_109194</name>
</gene>
<reference evidence="3" key="1">
    <citation type="submission" date="2016-10" db="EMBL/GenBank/DDBJ databases">
        <authorList>
            <person name="Varghese N."/>
            <person name="Submissions S."/>
        </authorList>
    </citation>
    <scope>NUCLEOTIDE SEQUENCE [LARGE SCALE GENOMIC DNA]</scope>
    <source>
        <strain evidence="3">CGMCC 4.3506</strain>
    </source>
</reference>
<protein>
    <submittedName>
        <fullName evidence="2">NACHT domain-containing protein</fullName>
    </submittedName>
</protein>
<evidence type="ECO:0000313" key="3">
    <source>
        <dbReference type="Proteomes" id="UP000199623"/>
    </source>
</evidence>
<evidence type="ECO:0000313" key="2">
    <source>
        <dbReference type="EMBL" id="SDG58351.1"/>
    </source>
</evidence>
<dbReference type="InterPro" id="IPR007111">
    <property type="entry name" value="NACHT_NTPase"/>
</dbReference>
<dbReference type="SUPFAM" id="SSF52540">
    <property type="entry name" value="P-loop containing nucleoside triphosphate hydrolases"/>
    <property type="match status" value="1"/>
</dbReference>
<dbReference type="AlphaFoldDB" id="A0A1G7VFK3"/>
<proteinExistence type="predicted"/>
<dbReference type="Proteomes" id="UP000199623">
    <property type="component" value="Unassembled WGS sequence"/>
</dbReference>
<sequence>MYHNEISGIVYGLSVQAGQITIVSAPLVTDSPNQLVRALNSATVVFESPAGAGRGVRVGTTIVLTLARFAPGATPVPGHPDLVLVERAPDDELFACLGHGQEPAEAFQTVLEHVPGSPVLNQLTGEVCALVTGPNTTTPVPDLRLDPDPRWLDRMEPDQRLASGRRHLTPVLREYLTAVRLLGQQHEYARAEGTAPDLNTIYLERWARNDAEDEDDDFPETIEADELLTIWPDAQVIADPGVGKSSLLRHFAAKTADAWLTGGSSTVVPVPITADAFRGKHLPEVLADGFLPESDLTRSQLVDLFREPPLPGVRWLVLVDGLDEVVDQDQRTAVLRRVRKFRQNDKYRIALTSRHLTPEDIRRFHQSGHPTYVLKPFRYEDLERFVSTWLARAGRPEAEAGQLVARLRDSKLDDLVYVPLIATMVCSLYCASPGADLPRDQTELYQQFVEWQLSKISQHDLGKRLREWQARSGSSAEQVAAEIRDQLLPLLSEIAYGLLSVTPEPSVLDYAAVRHPEADRLALDEALRMSGLVVPRGQELVFRHRTIAEYLAACHLRKTFPKPQWLLEPSWANRWEWPDLNMKVFLAALLVKDNVSIRRQLRHLMWPTFRKQHIGFFAALVRHGVDVDDKMLALAVRRLTKAVRKPSTGDEWLRTVQWLHDIDAEAATGVLRSMAADERGKLSSNRRFEAVRYLILNLDARENRDVLIAYLMSPLVEAIERSSVNKLLAEIDAKLSVEIFTAVASEAPGGAHRLQSAEIILIHDVDLGLKHLASIARHTSSSDDLRIKAVNLASGHDRALGFVLWTEFMVTARLPESRLHAMELLYEHDSAKTVKDLSAARVDREHPPALRHEFAEFLHQRAGKSPKILLDTARHHSVDAEKRVRAALLNRTTDPQAAAAILKDVIRRRKADDPTLMRNIDHLLSLSKSDAVEVMVEVAKDSQEDEGTRLRAAERVPRPEAVELTEHLAGDSTLSDAGRVAMAKTLTRFDQSRGSEALVRIAADTDVDAEERMQAARLARGHGPNAGYRAYAHIVEDRRVEGTIRVEAAILARRAVSHKGAKLLQGLVKENLDGEAQLALAAVLGKADARRILHKVAASALETSHRFTAAKRLHTVAGAKEAALAYQVIADSKTVSAYQQIEAQREADRLSEL</sequence>
<feature type="domain" description="NACHT" evidence="1">
    <location>
        <begin position="239"/>
        <end position="391"/>
    </location>
</feature>
<accession>A0A1G7VFK3</accession>
<dbReference type="Pfam" id="PF05729">
    <property type="entry name" value="NACHT"/>
    <property type="match status" value="1"/>
</dbReference>
<dbReference type="OrthoDB" id="135105at2"/>
<dbReference type="InterPro" id="IPR027417">
    <property type="entry name" value="P-loop_NTPase"/>
</dbReference>
<dbReference type="PANTHER" id="PTHR46844">
    <property type="entry name" value="SLR5058 PROTEIN"/>
    <property type="match status" value="1"/>
</dbReference>
<organism evidence="2 3">
    <name type="scientific">Lentzea fradiae</name>
    <dbReference type="NCBI Taxonomy" id="200378"/>
    <lineage>
        <taxon>Bacteria</taxon>
        <taxon>Bacillati</taxon>
        <taxon>Actinomycetota</taxon>
        <taxon>Actinomycetes</taxon>
        <taxon>Pseudonocardiales</taxon>
        <taxon>Pseudonocardiaceae</taxon>
        <taxon>Lentzea</taxon>
    </lineage>
</organism>
<dbReference type="Gene3D" id="3.40.50.300">
    <property type="entry name" value="P-loop containing nucleotide triphosphate hydrolases"/>
    <property type="match status" value="1"/>
</dbReference>
<dbReference type="EMBL" id="FNCC01000009">
    <property type="protein sequence ID" value="SDG58351.1"/>
    <property type="molecule type" value="Genomic_DNA"/>
</dbReference>
<dbReference type="PANTHER" id="PTHR46844:SF1">
    <property type="entry name" value="SLR5058 PROTEIN"/>
    <property type="match status" value="1"/>
</dbReference>
<keyword evidence="3" id="KW-1185">Reference proteome</keyword>
<name>A0A1G7VFK3_9PSEU</name>
<dbReference type="RefSeq" id="WP_090051826.1">
    <property type="nucleotide sequence ID" value="NZ_FNCC01000009.1"/>
</dbReference>
<evidence type="ECO:0000259" key="1">
    <source>
        <dbReference type="Pfam" id="PF05729"/>
    </source>
</evidence>
<dbReference type="STRING" id="200378.SAMN05216553_109194"/>